<dbReference type="PANTHER" id="PTHR34039">
    <property type="entry name" value="UPF0102 PROTEIN YRAN"/>
    <property type="match status" value="1"/>
</dbReference>
<proteinExistence type="inferred from homology"/>
<comment type="similarity">
    <text evidence="1 2">Belongs to the UPF0102 family.</text>
</comment>
<sequence>MASWTERFRKALDCLLRRPALQAGNAGARAERLAEAHLHAQGLRILARNARSKGGEIDLIALDGAALVFVEVRLRAGSRHGGAAASITPAKQRRIRRAAAYWLQTEGRTWQGRPCRFDAVLLDSHTAENITWLRGAFTN</sequence>
<evidence type="ECO:0000313" key="5">
    <source>
        <dbReference type="Proteomes" id="UP000216107"/>
    </source>
</evidence>
<organism evidence="4 5">
    <name type="scientific">Candidatus Dactylopiibacterium carminicum</name>
    <dbReference type="NCBI Taxonomy" id="857335"/>
    <lineage>
        <taxon>Bacteria</taxon>
        <taxon>Pseudomonadati</taxon>
        <taxon>Pseudomonadota</taxon>
        <taxon>Betaproteobacteria</taxon>
        <taxon>Rhodocyclales</taxon>
        <taxon>Rhodocyclaceae</taxon>
        <taxon>Candidatus Dactylopiibacterium</taxon>
    </lineage>
</organism>
<dbReference type="Pfam" id="PF02021">
    <property type="entry name" value="UPF0102"/>
    <property type="match status" value="1"/>
</dbReference>
<dbReference type="HAMAP" id="MF_00048">
    <property type="entry name" value="UPF0102"/>
    <property type="match status" value="1"/>
</dbReference>
<dbReference type="Proteomes" id="UP000623509">
    <property type="component" value="Unassembled WGS sequence"/>
</dbReference>
<dbReference type="OrthoDB" id="9794876at2"/>
<dbReference type="NCBIfam" id="TIGR00252">
    <property type="entry name" value="YraN family protein"/>
    <property type="match status" value="1"/>
</dbReference>
<dbReference type="InterPro" id="IPR011856">
    <property type="entry name" value="tRNA_endonuc-like_dom_sf"/>
</dbReference>
<accession>A0A272EX44</accession>
<evidence type="ECO:0000313" key="6">
    <source>
        <dbReference type="Proteomes" id="UP000623509"/>
    </source>
</evidence>
<evidence type="ECO:0000313" key="3">
    <source>
        <dbReference type="EMBL" id="KAF7600311.1"/>
    </source>
</evidence>
<dbReference type="CDD" id="cd20736">
    <property type="entry name" value="PoNe_Nuclease"/>
    <property type="match status" value="1"/>
</dbReference>
<dbReference type="NCBIfam" id="NF009150">
    <property type="entry name" value="PRK12497.1-3"/>
    <property type="match status" value="1"/>
</dbReference>
<evidence type="ECO:0000256" key="1">
    <source>
        <dbReference type="ARBA" id="ARBA00006738"/>
    </source>
</evidence>
<dbReference type="EMBL" id="NMRN01000005">
    <property type="protein sequence ID" value="PAS94683.1"/>
    <property type="molecule type" value="Genomic_DNA"/>
</dbReference>
<dbReference type="InterPro" id="IPR003509">
    <property type="entry name" value="UPF0102_YraN-like"/>
</dbReference>
<dbReference type="AlphaFoldDB" id="A0A272EX44"/>
<dbReference type="SUPFAM" id="SSF52980">
    <property type="entry name" value="Restriction endonuclease-like"/>
    <property type="match status" value="1"/>
</dbReference>
<reference evidence="4 5" key="2">
    <citation type="submission" date="2017-07" db="EMBL/GenBank/DDBJ databases">
        <title>Candidatus Dactylopiibacterium carminicum, a nitrogen-fixing symbiont of the cochineal insect Dactylopius coccus and Dactylopius opuntiae (Hemiptera: Coccoidea: Dactylopiidae).</title>
        <authorList>
            <person name="Vera A."/>
        </authorList>
    </citation>
    <scope>NUCLEOTIDE SEQUENCE [LARGE SCALE GENOMIC DNA]</scope>
    <source>
        <strain evidence="4 5">NFDCM</strain>
    </source>
</reference>
<dbReference type="Gene3D" id="3.40.1350.10">
    <property type="match status" value="1"/>
</dbReference>
<dbReference type="EMBL" id="MDUX01000007">
    <property type="protein sequence ID" value="KAF7600311.1"/>
    <property type="molecule type" value="Genomic_DNA"/>
</dbReference>
<evidence type="ECO:0000313" key="4">
    <source>
        <dbReference type="EMBL" id="PAS94683.1"/>
    </source>
</evidence>
<dbReference type="RefSeq" id="WP_095523548.1">
    <property type="nucleotide sequence ID" value="NZ_MDUX01000007.1"/>
</dbReference>
<gene>
    <name evidence="3" type="ORF">BGI27_03315</name>
    <name evidence="4" type="ORF">CGU29_03000</name>
</gene>
<name>A0A272EX44_9RHOO</name>
<dbReference type="PANTHER" id="PTHR34039:SF1">
    <property type="entry name" value="UPF0102 PROTEIN YRAN"/>
    <property type="match status" value="1"/>
</dbReference>
<keyword evidence="6" id="KW-1185">Reference proteome</keyword>
<dbReference type="NCBIfam" id="NF009154">
    <property type="entry name" value="PRK12497.3-3"/>
    <property type="match status" value="1"/>
</dbReference>
<dbReference type="GO" id="GO:0003676">
    <property type="term" value="F:nucleic acid binding"/>
    <property type="evidence" value="ECO:0007669"/>
    <property type="project" value="InterPro"/>
</dbReference>
<protein>
    <recommendedName>
        <fullName evidence="2">UPF0102 protein BGI27_03315</fullName>
    </recommendedName>
</protein>
<reference evidence="3 6" key="1">
    <citation type="submission" date="2016-08" db="EMBL/GenBank/DDBJ databases">
        <title>Candidatus Dactylopiibacterium carminicum genome sequence.</title>
        <authorList>
            <person name="Ramirez-Puebla S.T."/>
            <person name="Ormeno-Orrillo E."/>
            <person name="Vera-Ponce De Leon A."/>
            <person name="Luis L."/>
            <person name="Sanchez-Flores A."/>
            <person name="Monica R."/>
            <person name="Martinez-Romero E."/>
        </authorList>
    </citation>
    <scope>NUCLEOTIDE SEQUENCE [LARGE SCALE GENOMIC DNA]</scope>
    <source>
        <strain evidence="3">END1</strain>
    </source>
</reference>
<dbReference type="Proteomes" id="UP000216107">
    <property type="component" value="Unassembled WGS sequence"/>
</dbReference>
<comment type="caution">
    <text evidence="4">The sequence shown here is derived from an EMBL/GenBank/DDBJ whole genome shotgun (WGS) entry which is preliminary data.</text>
</comment>
<dbReference type="InterPro" id="IPR011335">
    <property type="entry name" value="Restrct_endonuc-II-like"/>
</dbReference>
<evidence type="ECO:0000256" key="2">
    <source>
        <dbReference type="HAMAP-Rule" id="MF_00048"/>
    </source>
</evidence>